<evidence type="ECO:0000256" key="1">
    <source>
        <dbReference type="ARBA" id="ARBA00000094"/>
    </source>
</evidence>
<dbReference type="PATRIC" id="fig|1618481.3.peg.101"/>
<dbReference type="SUPFAM" id="SSF48208">
    <property type="entry name" value="Six-hairpin glycosidases"/>
    <property type="match status" value="1"/>
</dbReference>
<dbReference type="InterPro" id="IPR012341">
    <property type="entry name" value="6hp_glycosidase-like_sf"/>
</dbReference>
<comment type="caution">
    <text evidence="7">The sequence shown here is derived from an EMBL/GenBank/DDBJ whole genome shotgun (WGS) entry which is preliminary data.</text>
</comment>
<evidence type="ECO:0000256" key="2">
    <source>
        <dbReference type="ARBA" id="ARBA00007671"/>
    </source>
</evidence>
<keyword evidence="4" id="KW-0378">Hydrolase</keyword>
<dbReference type="Proteomes" id="UP000034471">
    <property type="component" value="Unassembled WGS sequence"/>
</dbReference>
<reference evidence="7 8" key="1">
    <citation type="journal article" date="2015" name="Nature">
        <title>rRNA introns, odd ribosomes, and small enigmatic genomes across a large radiation of phyla.</title>
        <authorList>
            <person name="Brown C.T."/>
            <person name="Hug L.A."/>
            <person name="Thomas B.C."/>
            <person name="Sharon I."/>
            <person name="Castelle C.J."/>
            <person name="Singh A."/>
            <person name="Wilkins M.J."/>
            <person name="Williams K.H."/>
            <person name="Banfield J.F."/>
        </authorList>
    </citation>
    <scope>NUCLEOTIDE SEQUENCE [LARGE SCALE GENOMIC DNA]</scope>
</reference>
<keyword evidence="6" id="KW-0326">Glycosidase</keyword>
<evidence type="ECO:0000256" key="4">
    <source>
        <dbReference type="ARBA" id="ARBA00022801"/>
    </source>
</evidence>
<dbReference type="InterPro" id="IPR008928">
    <property type="entry name" value="6-hairpin_glycosidase_sf"/>
</dbReference>
<sequence length="402" mass="47006">MSTALQAFEFSTKFLLQNQTEFGMAAARPSKNMEKGTYASLFPRDIGVSTLGMLASDNEELINLAKKSLENLVPSQSKRGQFPQNYVPDKKEIHWWMPGTIDGTLWWSIAFLEFIKKTNDQRFYHKYKDNLDKAFTWLVYQDTNNDHLLEQGECAGWDDEMPRHGTVLYSNALWYWLMKLRIEVEKRSDFNNLKERIYEGVNTLLWVHKSDDRCGNYVPENEYTKSMVYAQTMIEWSNTQAVYLPYYLGFSSHRSFEMRLETYGNILACLTGLADEKKAELITQEIIRAGVNLPYPIKVLYPPIYPGESDWRLYMAKGRQNYPWQYHNGGIWPYIGGFWVWWLSKYDKKIAAAELEKLAKANAINNWEFNEYLHGIHGTPMGVPFQSWNMAMYIKAYTSVKI</sequence>
<name>A0A0G0H9N3_9BACT</name>
<dbReference type="STRING" id="1618481.US54_C0002G0035"/>
<dbReference type="GO" id="GO:0004564">
    <property type="term" value="F:beta-fructofuranosidase activity"/>
    <property type="evidence" value="ECO:0007669"/>
    <property type="project" value="UniProtKB-EC"/>
</dbReference>
<dbReference type="GO" id="GO:0033926">
    <property type="term" value="F:endo-alpha-N-acetylgalactosaminidase activity"/>
    <property type="evidence" value="ECO:0007669"/>
    <property type="project" value="InterPro"/>
</dbReference>
<protein>
    <recommendedName>
        <fullName evidence="3">beta-fructofuranosidase</fullName>
        <ecNumber evidence="3">3.2.1.26</ecNumber>
    </recommendedName>
</protein>
<evidence type="ECO:0000313" key="7">
    <source>
        <dbReference type="EMBL" id="KKQ38847.1"/>
    </source>
</evidence>
<organism evidence="7 8">
    <name type="scientific">Candidatus Roizmanbacteria bacterium GW2011_GWA2_37_7</name>
    <dbReference type="NCBI Taxonomy" id="1618481"/>
    <lineage>
        <taxon>Bacteria</taxon>
        <taxon>Candidatus Roizmaniibacteriota</taxon>
    </lineage>
</organism>
<dbReference type="InterPro" id="IPR024746">
    <property type="entry name" value="Glyco_hydro_100"/>
</dbReference>
<dbReference type="Pfam" id="PF12899">
    <property type="entry name" value="Glyco_hydro_100"/>
    <property type="match status" value="1"/>
</dbReference>
<dbReference type="Gene3D" id="1.50.10.10">
    <property type="match status" value="1"/>
</dbReference>
<evidence type="ECO:0000256" key="5">
    <source>
        <dbReference type="ARBA" id="ARBA00023277"/>
    </source>
</evidence>
<gene>
    <name evidence="7" type="ORF">US54_C0002G0035</name>
</gene>
<dbReference type="EMBL" id="LBTJ01000002">
    <property type="protein sequence ID" value="KKQ38847.1"/>
    <property type="molecule type" value="Genomic_DNA"/>
</dbReference>
<evidence type="ECO:0000256" key="6">
    <source>
        <dbReference type="ARBA" id="ARBA00023295"/>
    </source>
</evidence>
<comment type="catalytic activity">
    <reaction evidence="1">
        <text>Hydrolysis of terminal non-reducing beta-D-fructofuranoside residues in beta-D-fructofuranosides.</text>
        <dbReference type="EC" id="3.2.1.26"/>
    </reaction>
</comment>
<dbReference type="AlphaFoldDB" id="A0A0G0H9N3"/>
<keyword evidence="5" id="KW-0119">Carbohydrate metabolism</keyword>
<comment type="similarity">
    <text evidence="2">Belongs to the glycosyl hydrolase 100 family.</text>
</comment>
<accession>A0A0G0H9N3</accession>
<evidence type="ECO:0000256" key="3">
    <source>
        <dbReference type="ARBA" id="ARBA00012758"/>
    </source>
</evidence>
<dbReference type="GO" id="GO:0005975">
    <property type="term" value="P:carbohydrate metabolic process"/>
    <property type="evidence" value="ECO:0007669"/>
    <property type="project" value="InterPro"/>
</dbReference>
<evidence type="ECO:0000313" key="8">
    <source>
        <dbReference type="Proteomes" id="UP000034471"/>
    </source>
</evidence>
<proteinExistence type="inferred from homology"/>
<dbReference type="EC" id="3.2.1.26" evidence="3"/>